<feature type="transmembrane region" description="Helical" evidence="1">
    <location>
        <begin position="32"/>
        <end position="58"/>
    </location>
</feature>
<keyword evidence="1" id="KW-0472">Membrane</keyword>
<name>A0A931SC36_9BACT</name>
<sequence>MNRASDSRQTSSAKYILLLLFRSRRHLRPRGGFAALTTVIFVFAISAIILAGFVFVTLREVKITRNFSSSVRSYYGAESGIEDAVYRHVTGKQINSGEAISTGTATGTITIAVSGPTRTITAEGLESNLYRRSLQAVITTESTRIGFHYGVQIGEVGLTMGNNTKIIGNVFSNGDINGGGSNQSEVTGTAQVSGAHLIKNIKVDGDARAQSFQNCIVYGTATYVTTMTGCTATTTVATTTTLAAEPFPITDQQITDWETDAAAGGTLAGYTIGSNTSVSLGPKKINGNLILGNNVTLTVTGTLWVTGTIQFGNSDTIQLSSAYGALSGMIIVDGSVSIGNTVVLKGSGNAASYLMLLSTYGPGTALSLGNSATGAIFYAPNGTLDIGNGLDLREATADGLIVGNNSTVTYETGLASVDFTSGPTANWVVKSWKEVP</sequence>
<keyword evidence="1" id="KW-1133">Transmembrane helix</keyword>
<accession>A0A931SC36</accession>
<organism evidence="2 3">
    <name type="scientific">Candidatus Sungiibacteriota bacterium</name>
    <dbReference type="NCBI Taxonomy" id="2750080"/>
    <lineage>
        <taxon>Bacteria</taxon>
        <taxon>Candidatus Sungiibacteriota</taxon>
    </lineage>
</organism>
<protein>
    <recommendedName>
        <fullName evidence="4">Type 4 fimbrial biogenesis protein PilX N-terminal domain-containing protein</fullName>
    </recommendedName>
</protein>
<gene>
    <name evidence="2" type="ORF">HYT40_03520</name>
</gene>
<dbReference type="Proteomes" id="UP000724148">
    <property type="component" value="Unassembled WGS sequence"/>
</dbReference>
<evidence type="ECO:0000313" key="2">
    <source>
        <dbReference type="EMBL" id="MBI2097185.1"/>
    </source>
</evidence>
<proteinExistence type="predicted"/>
<evidence type="ECO:0000256" key="1">
    <source>
        <dbReference type="SAM" id="Phobius"/>
    </source>
</evidence>
<dbReference type="AlphaFoldDB" id="A0A931SC36"/>
<evidence type="ECO:0008006" key="4">
    <source>
        <dbReference type="Google" id="ProtNLM"/>
    </source>
</evidence>
<comment type="caution">
    <text evidence="2">The sequence shown here is derived from an EMBL/GenBank/DDBJ whole genome shotgun (WGS) entry which is preliminary data.</text>
</comment>
<evidence type="ECO:0000313" key="3">
    <source>
        <dbReference type="Proteomes" id="UP000724148"/>
    </source>
</evidence>
<reference evidence="2" key="1">
    <citation type="submission" date="2020-07" db="EMBL/GenBank/DDBJ databases">
        <title>Huge and variable diversity of episymbiotic CPR bacteria and DPANN archaea in groundwater ecosystems.</title>
        <authorList>
            <person name="He C.Y."/>
            <person name="Keren R."/>
            <person name="Whittaker M."/>
            <person name="Farag I.F."/>
            <person name="Doudna J."/>
            <person name="Cate J.H.D."/>
            <person name="Banfield J.F."/>
        </authorList>
    </citation>
    <scope>NUCLEOTIDE SEQUENCE</scope>
    <source>
        <strain evidence="2">NC_groundwater_193_Ag_S-0.1um_51_7</strain>
    </source>
</reference>
<keyword evidence="1" id="KW-0812">Transmembrane</keyword>
<dbReference type="EMBL" id="JACOZA010000084">
    <property type="protein sequence ID" value="MBI2097185.1"/>
    <property type="molecule type" value="Genomic_DNA"/>
</dbReference>